<dbReference type="Gene3D" id="2.40.30.200">
    <property type="match status" value="1"/>
</dbReference>
<keyword evidence="2" id="KW-1185">Reference proteome</keyword>
<reference evidence="1 2" key="1">
    <citation type="submission" date="2018-11" db="EMBL/GenBank/DDBJ databases">
        <title>Genomic Encyclopedia of Type Strains, Phase IV (KMG-IV): sequencing the most valuable type-strain genomes for metagenomic binning, comparative biology and taxonomic classification.</title>
        <authorList>
            <person name="Goeker M."/>
        </authorList>
    </citation>
    <scope>NUCLEOTIDE SEQUENCE [LARGE SCALE GENOMIC DNA]</scope>
    <source>
        <strain evidence="1 2">DSM 29158</strain>
    </source>
</reference>
<protein>
    <submittedName>
        <fullName evidence="1">Putative phage tail component-like protein</fullName>
    </submittedName>
</protein>
<dbReference type="InterPro" id="IPR006520">
    <property type="entry name" value="Dit_BPSPP_N"/>
</dbReference>
<proteinExistence type="predicted"/>
<name>A0A3N5BY55_9BACL</name>
<dbReference type="EMBL" id="RKRK01000006">
    <property type="protein sequence ID" value="RPF54728.1"/>
    <property type="molecule type" value="Genomic_DNA"/>
</dbReference>
<evidence type="ECO:0000313" key="2">
    <source>
        <dbReference type="Proteomes" id="UP000277108"/>
    </source>
</evidence>
<dbReference type="OrthoDB" id="2240714at2"/>
<dbReference type="Proteomes" id="UP000277108">
    <property type="component" value="Unassembled WGS sequence"/>
</dbReference>
<accession>A0A3N5BY55</accession>
<dbReference type="NCBIfam" id="TIGR01633">
    <property type="entry name" value="phi3626_gp14_N"/>
    <property type="match status" value="1"/>
</dbReference>
<dbReference type="RefSeq" id="WP_123808578.1">
    <property type="nucleotide sequence ID" value="NZ_RKRK01000006.1"/>
</dbReference>
<gene>
    <name evidence="1" type="ORF">EDD62_1688</name>
</gene>
<sequence>MKYSFVEFGQKQQNEPLSLRLVIDGEVFDDIVSDETSSFITTGVIGRNQLSKSLTTSKPLAYNGELLTEQTLNPRELTVFGRVKGDSNESFNELMRRIKNKLYKEIVEISFTDERFIYYGTLSDIIEEEERSNNLPIQLKFICHDPFKYTPQKTFNYSNSSVLNIDSDYPVKANIGITYTEPVDEFTITNTSTNKVFRYKSDVANTKYEVMFPHNDVVDNLGASISSGGNENLLKDSNNFENYTAYTGYDRTITQNYAVEEWGTNDATRLTYVPNSNISKNPYSGLSTTPRIYGVGEEEMTFSYWVKNLGDKPFKFRYNGFSANNVWLQPGEQKRIISTGVNNVGTVSFQHQIYPESVGDTVDVALWRAKLEVGSQSTDWSVSPKDIEKSNSLTQYISLNSDLEDFTIDKSDQLVIRPVPNTINISYEGVFL</sequence>
<comment type="caution">
    <text evidence="1">The sequence shown here is derived from an EMBL/GenBank/DDBJ whole genome shotgun (WGS) entry which is preliminary data.</text>
</comment>
<dbReference type="AlphaFoldDB" id="A0A3N5BY55"/>
<organism evidence="1 2">
    <name type="scientific">Abyssicoccus albus</name>
    <dbReference type="NCBI Taxonomy" id="1817405"/>
    <lineage>
        <taxon>Bacteria</taxon>
        <taxon>Bacillati</taxon>
        <taxon>Bacillota</taxon>
        <taxon>Bacilli</taxon>
        <taxon>Bacillales</taxon>
        <taxon>Abyssicoccaceae</taxon>
    </lineage>
</organism>
<evidence type="ECO:0000313" key="1">
    <source>
        <dbReference type="EMBL" id="RPF54728.1"/>
    </source>
</evidence>